<dbReference type="InParanoid" id="A0A1Y1UI25"/>
<dbReference type="InterPro" id="IPR040023">
    <property type="entry name" value="WBP4"/>
</dbReference>
<name>A0A1Y1UI25_9TREE</name>
<dbReference type="GO" id="GO:0003723">
    <property type="term" value="F:RNA binding"/>
    <property type="evidence" value="ECO:0007669"/>
    <property type="project" value="TreeGrafter"/>
</dbReference>
<gene>
    <name evidence="9" type="ORF">BD324DRAFT_625114</name>
</gene>
<dbReference type="InterPro" id="IPR013085">
    <property type="entry name" value="U1-CZ_Znf_C2H2"/>
</dbReference>
<sequence>MSMTLLATFFLLNNFYTMTEYWVSKKQYWCKYCSIYIRDDAPSRKLHETGLKHQGNKERYIRDLYKSGNQAKREKAAEAAQIARIEASAEAAYAHDAHASSSRIRLHPTATFAPPSASRKTDKPKDKWANYTSAKDLGFDDEDTQKSSYQIEQELKGRAGEVGAWEDVVEAAPGHTLQATRSLAHSNADSDDEGEGFKFSHREKRPWHDVYDEGEWDPKAALSSLKLKKQDKSDGVKMEEQNGLDRKGWDGKIELQGHHLSSVKAQPEDKHETLDAEPDVKPEIPAAENAGSSLFKKRRPVQHRQK</sequence>
<feature type="compositionally biased region" description="Basic and acidic residues" evidence="6">
    <location>
        <begin position="228"/>
        <end position="257"/>
    </location>
</feature>
<keyword evidence="5" id="KW-0539">Nucleus</keyword>
<dbReference type="STRING" id="4999.A0A1Y1UI25"/>
<dbReference type="InterPro" id="IPR000690">
    <property type="entry name" value="Matrin/U1-C_Znf_C2H2"/>
</dbReference>
<keyword evidence="4" id="KW-0862">Zinc</keyword>
<evidence type="ECO:0000313" key="9">
    <source>
        <dbReference type="EMBL" id="ORX37187.1"/>
    </source>
</evidence>
<dbReference type="Pfam" id="PF06220">
    <property type="entry name" value="zf-U1"/>
    <property type="match status" value="1"/>
</dbReference>
<dbReference type="Gene3D" id="3.30.160.60">
    <property type="entry name" value="Classic Zinc Finger"/>
    <property type="match status" value="1"/>
</dbReference>
<dbReference type="GO" id="GO:0008270">
    <property type="term" value="F:zinc ion binding"/>
    <property type="evidence" value="ECO:0007669"/>
    <property type="project" value="UniProtKB-KW"/>
</dbReference>
<comment type="subcellular location">
    <subcellularLocation>
        <location evidence="1">Nucleus</location>
    </subcellularLocation>
</comment>
<dbReference type="Proteomes" id="UP000193218">
    <property type="component" value="Unassembled WGS sequence"/>
</dbReference>
<dbReference type="EMBL" id="NBSH01000006">
    <property type="protein sequence ID" value="ORX37187.1"/>
    <property type="molecule type" value="Genomic_DNA"/>
</dbReference>
<evidence type="ECO:0000256" key="3">
    <source>
        <dbReference type="ARBA" id="ARBA00022771"/>
    </source>
</evidence>
<evidence type="ECO:0000256" key="5">
    <source>
        <dbReference type="ARBA" id="ARBA00023242"/>
    </source>
</evidence>
<evidence type="ECO:0000259" key="8">
    <source>
        <dbReference type="PROSITE" id="PS50171"/>
    </source>
</evidence>
<keyword evidence="10" id="KW-1185">Reference proteome</keyword>
<feature type="region of interest" description="Disordered" evidence="6">
    <location>
        <begin position="99"/>
        <end position="127"/>
    </location>
</feature>
<comment type="caution">
    <text evidence="9">The sequence shown here is derived from an EMBL/GenBank/DDBJ whole genome shotgun (WGS) entry which is preliminary data.</text>
</comment>
<dbReference type="OrthoDB" id="191651at2759"/>
<feature type="region of interest" description="Disordered" evidence="6">
    <location>
        <begin position="181"/>
        <end position="201"/>
    </location>
</feature>
<dbReference type="SUPFAM" id="SSF57667">
    <property type="entry name" value="beta-beta-alpha zinc fingers"/>
    <property type="match status" value="1"/>
</dbReference>
<feature type="signal peptide" evidence="7">
    <location>
        <begin position="1"/>
        <end position="19"/>
    </location>
</feature>
<organism evidence="9 10">
    <name type="scientific">Kockovaella imperatae</name>
    <dbReference type="NCBI Taxonomy" id="4999"/>
    <lineage>
        <taxon>Eukaryota</taxon>
        <taxon>Fungi</taxon>
        <taxon>Dikarya</taxon>
        <taxon>Basidiomycota</taxon>
        <taxon>Agaricomycotina</taxon>
        <taxon>Tremellomycetes</taxon>
        <taxon>Tremellales</taxon>
        <taxon>Cuniculitremaceae</taxon>
        <taxon>Kockovaella</taxon>
    </lineage>
</organism>
<dbReference type="PROSITE" id="PS50171">
    <property type="entry name" value="ZF_MATRIN"/>
    <property type="match status" value="1"/>
</dbReference>
<dbReference type="InterPro" id="IPR036236">
    <property type="entry name" value="Znf_C2H2_sf"/>
</dbReference>
<proteinExistence type="predicted"/>
<dbReference type="RefSeq" id="XP_021871225.1">
    <property type="nucleotide sequence ID" value="XM_022015769.1"/>
</dbReference>
<keyword evidence="2" id="KW-0479">Metal-binding</keyword>
<feature type="domain" description="Matrin-type" evidence="8">
    <location>
        <begin position="28"/>
        <end position="59"/>
    </location>
</feature>
<keyword evidence="3" id="KW-0863">Zinc-finger</keyword>
<evidence type="ECO:0000256" key="1">
    <source>
        <dbReference type="ARBA" id="ARBA00004123"/>
    </source>
</evidence>
<reference evidence="9 10" key="1">
    <citation type="submission" date="2017-03" db="EMBL/GenBank/DDBJ databases">
        <title>Widespread Adenine N6-methylation of Active Genes in Fungi.</title>
        <authorList>
            <consortium name="DOE Joint Genome Institute"/>
            <person name="Mondo S.J."/>
            <person name="Dannebaum R.O."/>
            <person name="Kuo R.C."/>
            <person name="Louie K.B."/>
            <person name="Bewick A.J."/>
            <person name="Labutti K."/>
            <person name="Haridas S."/>
            <person name="Kuo A."/>
            <person name="Salamov A."/>
            <person name="Ahrendt S.R."/>
            <person name="Lau R."/>
            <person name="Bowen B.P."/>
            <person name="Lipzen A."/>
            <person name="Sullivan W."/>
            <person name="Andreopoulos W.B."/>
            <person name="Clum A."/>
            <person name="Lindquist E."/>
            <person name="Daum C."/>
            <person name="Northen T.R."/>
            <person name="Ramamoorthy G."/>
            <person name="Schmitz R.J."/>
            <person name="Gryganskyi A."/>
            <person name="Culley D."/>
            <person name="Magnuson J."/>
            <person name="James T.Y."/>
            <person name="O'Malley M.A."/>
            <person name="Stajich J.E."/>
            <person name="Spatafora J.W."/>
            <person name="Visel A."/>
            <person name="Grigoriev I.V."/>
        </authorList>
    </citation>
    <scope>NUCLEOTIDE SEQUENCE [LARGE SCALE GENOMIC DNA]</scope>
    <source>
        <strain evidence="9 10">NRRL Y-17943</strain>
    </source>
</reference>
<evidence type="ECO:0000256" key="4">
    <source>
        <dbReference type="ARBA" id="ARBA00022833"/>
    </source>
</evidence>
<protein>
    <recommendedName>
        <fullName evidence="8">Matrin-type domain-containing protein</fullName>
    </recommendedName>
</protein>
<keyword evidence="7" id="KW-0732">Signal</keyword>
<dbReference type="AlphaFoldDB" id="A0A1Y1UI25"/>
<dbReference type="PANTHER" id="PTHR13173:SF10">
    <property type="entry name" value="WW DOMAIN-BINDING PROTEIN 4"/>
    <property type="match status" value="1"/>
</dbReference>
<dbReference type="GO" id="GO:0000398">
    <property type="term" value="P:mRNA splicing, via spliceosome"/>
    <property type="evidence" value="ECO:0007669"/>
    <property type="project" value="InterPro"/>
</dbReference>
<accession>A0A1Y1UI25</accession>
<dbReference type="GO" id="GO:0071011">
    <property type="term" value="C:precatalytic spliceosome"/>
    <property type="evidence" value="ECO:0007669"/>
    <property type="project" value="TreeGrafter"/>
</dbReference>
<dbReference type="GeneID" id="33557578"/>
<evidence type="ECO:0000256" key="2">
    <source>
        <dbReference type="ARBA" id="ARBA00022723"/>
    </source>
</evidence>
<feature type="chain" id="PRO_5012033517" description="Matrin-type domain-containing protein" evidence="7">
    <location>
        <begin position="20"/>
        <end position="306"/>
    </location>
</feature>
<evidence type="ECO:0000313" key="10">
    <source>
        <dbReference type="Proteomes" id="UP000193218"/>
    </source>
</evidence>
<feature type="region of interest" description="Disordered" evidence="6">
    <location>
        <begin position="222"/>
        <end position="306"/>
    </location>
</feature>
<dbReference type="PANTHER" id="PTHR13173">
    <property type="entry name" value="WW DOMAIN BINDING PROTEIN 4"/>
    <property type="match status" value="1"/>
</dbReference>
<evidence type="ECO:0000256" key="6">
    <source>
        <dbReference type="SAM" id="MobiDB-lite"/>
    </source>
</evidence>
<feature type="compositionally biased region" description="Basic residues" evidence="6">
    <location>
        <begin position="295"/>
        <end position="306"/>
    </location>
</feature>
<evidence type="ECO:0000256" key="7">
    <source>
        <dbReference type="SAM" id="SignalP"/>
    </source>
</evidence>
<feature type="compositionally biased region" description="Basic and acidic residues" evidence="6">
    <location>
        <begin position="266"/>
        <end position="282"/>
    </location>
</feature>
<dbReference type="FunCoup" id="A0A1Y1UI25">
    <property type="interactions" value="17"/>
</dbReference>